<sequence length="97" mass="10921">MLARWQACRGTVQDGGNPGEEFLYVGICEVFFGYERSAYANIEKLHLVICSMYQKLAPLKPGVFGRKRHELDSPKLCGHLPYQNIPPLPQKKPTASD</sequence>
<organism evidence="2 3">
    <name type="scientific">Araneus ventricosus</name>
    <name type="common">Orbweaver spider</name>
    <name type="synonym">Epeira ventricosa</name>
    <dbReference type="NCBI Taxonomy" id="182803"/>
    <lineage>
        <taxon>Eukaryota</taxon>
        <taxon>Metazoa</taxon>
        <taxon>Ecdysozoa</taxon>
        <taxon>Arthropoda</taxon>
        <taxon>Chelicerata</taxon>
        <taxon>Arachnida</taxon>
        <taxon>Araneae</taxon>
        <taxon>Araneomorphae</taxon>
        <taxon>Entelegynae</taxon>
        <taxon>Araneoidea</taxon>
        <taxon>Araneidae</taxon>
        <taxon>Araneus</taxon>
    </lineage>
</organism>
<dbReference type="EMBL" id="BGPR01039715">
    <property type="protein sequence ID" value="GBO15725.1"/>
    <property type="molecule type" value="Genomic_DNA"/>
</dbReference>
<accession>A0A4Y2URV2</accession>
<proteinExistence type="predicted"/>
<evidence type="ECO:0000256" key="1">
    <source>
        <dbReference type="SAM" id="MobiDB-lite"/>
    </source>
</evidence>
<keyword evidence="3" id="KW-1185">Reference proteome</keyword>
<reference evidence="2 3" key="1">
    <citation type="journal article" date="2019" name="Sci. Rep.">
        <title>Orb-weaving spider Araneus ventricosus genome elucidates the spidroin gene catalogue.</title>
        <authorList>
            <person name="Kono N."/>
            <person name="Nakamura H."/>
            <person name="Ohtoshi R."/>
            <person name="Moran D.A.P."/>
            <person name="Shinohara A."/>
            <person name="Yoshida Y."/>
            <person name="Fujiwara M."/>
            <person name="Mori M."/>
            <person name="Tomita M."/>
            <person name="Arakawa K."/>
        </authorList>
    </citation>
    <scope>NUCLEOTIDE SEQUENCE [LARGE SCALE GENOMIC DNA]</scope>
</reference>
<dbReference type="AlphaFoldDB" id="A0A4Y2URV2"/>
<dbReference type="Proteomes" id="UP000499080">
    <property type="component" value="Unassembled WGS sequence"/>
</dbReference>
<feature type="region of interest" description="Disordered" evidence="1">
    <location>
        <begin position="75"/>
        <end position="97"/>
    </location>
</feature>
<name>A0A4Y2URV2_ARAVE</name>
<protein>
    <submittedName>
        <fullName evidence="2">Uncharacterized protein</fullName>
    </submittedName>
</protein>
<gene>
    <name evidence="2" type="ORF">AVEN_38024_1</name>
</gene>
<comment type="caution">
    <text evidence="2">The sequence shown here is derived from an EMBL/GenBank/DDBJ whole genome shotgun (WGS) entry which is preliminary data.</text>
</comment>
<evidence type="ECO:0000313" key="3">
    <source>
        <dbReference type="Proteomes" id="UP000499080"/>
    </source>
</evidence>
<evidence type="ECO:0000313" key="2">
    <source>
        <dbReference type="EMBL" id="GBO15725.1"/>
    </source>
</evidence>